<proteinExistence type="predicted"/>
<dbReference type="AlphaFoldDB" id="A0A656QDZ5"/>
<dbReference type="Proteomes" id="UP000027451">
    <property type="component" value="Unassembled WGS sequence"/>
</dbReference>
<sequence>MQSGGLIEMDARMTLAMAPSSSVALTTTNIYNVNVSDMLKKNFPNLRVETAVQYQNPTGGNLMQLIAEEIEGQKTGFCAFTEKLRAHGIVRDTSSFKQKKSQGTWGTVIFQPFAVASMLGV</sequence>
<evidence type="ECO:0000313" key="2">
    <source>
        <dbReference type="Proteomes" id="UP000027451"/>
    </source>
</evidence>
<protein>
    <submittedName>
        <fullName evidence="1">Uncharacterized protein</fullName>
    </submittedName>
</protein>
<gene>
    <name evidence="1" type="ORF">BG60_22725</name>
</gene>
<comment type="caution">
    <text evidence="1">The sequence shown here is derived from an EMBL/GenBank/DDBJ whole genome shotgun (WGS) entry which is preliminary data.</text>
</comment>
<name>A0A656QDZ5_9BURK</name>
<evidence type="ECO:0000313" key="1">
    <source>
        <dbReference type="EMBL" id="KDR26583.1"/>
    </source>
</evidence>
<keyword evidence="2" id="KW-1185">Reference proteome</keyword>
<organism evidence="1 2">
    <name type="scientific">Caballeronia zhejiangensis</name>
    <dbReference type="NCBI Taxonomy" id="871203"/>
    <lineage>
        <taxon>Bacteria</taxon>
        <taxon>Pseudomonadati</taxon>
        <taxon>Pseudomonadota</taxon>
        <taxon>Betaproteobacteria</taxon>
        <taxon>Burkholderiales</taxon>
        <taxon>Burkholderiaceae</taxon>
        <taxon>Caballeronia</taxon>
    </lineage>
</organism>
<accession>A0A656QDZ5</accession>
<dbReference type="EMBL" id="JFHD01000033">
    <property type="protein sequence ID" value="KDR26583.1"/>
    <property type="molecule type" value="Genomic_DNA"/>
</dbReference>
<reference evidence="1 2" key="1">
    <citation type="submission" date="2014-03" db="EMBL/GenBank/DDBJ databases">
        <title>Draft Genome Sequences of Four Burkholderia Strains.</title>
        <authorList>
            <person name="Liu X.Y."/>
            <person name="Li C.X."/>
            <person name="Xu J.H."/>
        </authorList>
    </citation>
    <scope>NUCLEOTIDE SEQUENCE [LARGE SCALE GENOMIC DNA]</scope>
    <source>
        <strain evidence="1 2">OP-1</strain>
    </source>
</reference>